<dbReference type="EMBL" id="JAUSTZ010000009">
    <property type="protein sequence ID" value="MDQ0227403.1"/>
    <property type="molecule type" value="Genomic_DNA"/>
</dbReference>
<dbReference type="SUPFAM" id="SSF55008">
    <property type="entry name" value="HMA, heavy metal-associated domain"/>
    <property type="match status" value="1"/>
</dbReference>
<organism evidence="1 2">
    <name type="scientific">Metabacillus niabensis</name>
    <dbReference type="NCBI Taxonomy" id="324854"/>
    <lineage>
        <taxon>Bacteria</taxon>
        <taxon>Bacillati</taxon>
        <taxon>Bacillota</taxon>
        <taxon>Bacilli</taxon>
        <taxon>Bacillales</taxon>
        <taxon>Bacillaceae</taxon>
        <taxon>Metabacillus</taxon>
    </lineage>
</organism>
<dbReference type="InterPro" id="IPR036163">
    <property type="entry name" value="HMA_dom_sf"/>
</dbReference>
<evidence type="ECO:0000313" key="1">
    <source>
        <dbReference type="EMBL" id="MDQ0227403.1"/>
    </source>
</evidence>
<evidence type="ECO:0000313" key="2">
    <source>
        <dbReference type="Proteomes" id="UP001232245"/>
    </source>
</evidence>
<protein>
    <recommendedName>
        <fullName evidence="3">HMA domain-containing protein</fullName>
    </recommendedName>
</protein>
<evidence type="ECO:0008006" key="3">
    <source>
        <dbReference type="Google" id="ProtNLM"/>
    </source>
</evidence>
<reference evidence="1 2" key="1">
    <citation type="submission" date="2023-07" db="EMBL/GenBank/DDBJ databases">
        <title>Genomic Encyclopedia of Type Strains, Phase IV (KMG-IV): sequencing the most valuable type-strain genomes for metagenomic binning, comparative biology and taxonomic classification.</title>
        <authorList>
            <person name="Goeker M."/>
        </authorList>
    </citation>
    <scope>NUCLEOTIDE SEQUENCE [LARGE SCALE GENOMIC DNA]</scope>
    <source>
        <strain evidence="1 2">DSM 17723</strain>
    </source>
</reference>
<gene>
    <name evidence="1" type="ORF">J2S02_003748</name>
</gene>
<comment type="caution">
    <text evidence="1">The sequence shown here is derived from an EMBL/GenBank/DDBJ whole genome shotgun (WGS) entry which is preliminary data.</text>
</comment>
<dbReference type="RefSeq" id="WP_174881757.1">
    <property type="nucleotide sequence ID" value="NZ_CADEPK010000423.1"/>
</dbReference>
<proteinExistence type="predicted"/>
<accession>A0ABT9Z713</accession>
<name>A0ABT9Z713_9BACI</name>
<dbReference type="Gene3D" id="3.30.70.100">
    <property type="match status" value="1"/>
</dbReference>
<sequence length="69" mass="8025">MKTATFTLHNENKDNYRELEKFLLTIDGVERALIDVNDGDLKVEYDEDLISEENVIEELKNKGIAINQR</sequence>
<dbReference type="Proteomes" id="UP001232245">
    <property type="component" value="Unassembled WGS sequence"/>
</dbReference>
<keyword evidence="2" id="KW-1185">Reference proteome</keyword>